<keyword evidence="2 7" id="KW-0408">Iron</keyword>
<comment type="catalytic activity">
    <reaction evidence="6">
        <text>Fe-coproporphyrin III + 2 H(+) = coproporphyrin III + Fe(2+)</text>
        <dbReference type="Rhea" id="RHEA:49572"/>
        <dbReference type="ChEBI" id="CHEBI:15378"/>
        <dbReference type="ChEBI" id="CHEBI:29033"/>
        <dbReference type="ChEBI" id="CHEBI:68438"/>
        <dbReference type="ChEBI" id="CHEBI:131725"/>
        <dbReference type="EC" id="4.99.1.9"/>
    </reaction>
    <physiologicalReaction direction="right-to-left" evidence="6">
        <dbReference type="Rhea" id="RHEA:49574"/>
    </physiologicalReaction>
</comment>
<dbReference type="EMBL" id="JAESIY010000008">
    <property type="protein sequence ID" value="MBL3657551.1"/>
    <property type="molecule type" value="Genomic_DNA"/>
</dbReference>
<dbReference type="HAMAP" id="MF_00323">
    <property type="entry name" value="Ferrochelatase"/>
    <property type="match status" value="1"/>
</dbReference>
<dbReference type="GO" id="GO:0006783">
    <property type="term" value="P:heme biosynthetic process"/>
    <property type="evidence" value="ECO:0007669"/>
    <property type="project" value="UniProtKB-UniRule"/>
</dbReference>
<keyword evidence="5 7" id="KW-0627">Porphyrin biosynthesis</keyword>
<dbReference type="Proteomes" id="UP000659388">
    <property type="component" value="Unassembled WGS sequence"/>
</dbReference>
<evidence type="ECO:0000256" key="3">
    <source>
        <dbReference type="ARBA" id="ARBA00023133"/>
    </source>
</evidence>
<comment type="similarity">
    <text evidence="1 7 8">Belongs to the ferrochelatase family.</text>
</comment>
<dbReference type="GO" id="GO:0005737">
    <property type="term" value="C:cytoplasm"/>
    <property type="evidence" value="ECO:0007669"/>
    <property type="project" value="UniProtKB-SubCell"/>
</dbReference>
<evidence type="ECO:0000256" key="5">
    <source>
        <dbReference type="ARBA" id="ARBA00023244"/>
    </source>
</evidence>
<dbReference type="PANTHER" id="PTHR11108:SF1">
    <property type="entry name" value="FERROCHELATASE, MITOCHONDRIAL"/>
    <property type="match status" value="1"/>
</dbReference>
<comment type="function">
    <text evidence="7">Catalyzes the ferrous insertion into protoporphyrin IX.</text>
</comment>
<organism evidence="9 10">
    <name type="scientific">Fulvivirga sediminis</name>
    <dbReference type="NCBI Taxonomy" id="2803949"/>
    <lineage>
        <taxon>Bacteria</taxon>
        <taxon>Pseudomonadati</taxon>
        <taxon>Bacteroidota</taxon>
        <taxon>Cytophagia</taxon>
        <taxon>Cytophagales</taxon>
        <taxon>Fulvivirgaceae</taxon>
        <taxon>Fulvivirga</taxon>
    </lineage>
</organism>
<feature type="binding site" evidence="7">
    <location>
        <position position="191"/>
    </location>
    <ligand>
        <name>Fe(2+)</name>
        <dbReference type="ChEBI" id="CHEBI:29033"/>
    </ligand>
</feature>
<reference evidence="9" key="1">
    <citation type="submission" date="2021-01" db="EMBL/GenBank/DDBJ databases">
        <title>Fulvivirga kasyanovii gen. nov., sp nov., a novel member of the phylum Bacteroidetes isolated from seawater in a mussel farm.</title>
        <authorList>
            <person name="Zhao L.-H."/>
            <person name="Wang Z.-J."/>
        </authorList>
    </citation>
    <scope>NUCLEOTIDE SEQUENCE</scope>
    <source>
        <strain evidence="9">2943</strain>
    </source>
</reference>
<dbReference type="CDD" id="cd00419">
    <property type="entry name" value="Ferrochelatase_C"/>
    <property type="match status" value="1"/>
</dbReference>
<evidence type="ECO:0000313" key="10">
    <source>
        <dbReference type="Proteomes" id="UP000659388"/>
    </source>
</evidence>
<comment type="catalytic activity">
    <reaction evidence="7">
        <text>heme b + 2 H(+) = protoporphyrin IX + Fe(2+)</text>
        <dbReference type="Rhea" id="RHEA:22584"/>
        <dbReference type="ChEBI" id="CHEBI:15378"/>
        <dbReference type="ChEBI" id="CHEBI:29033"/>
        <dbReference type="ChEBI" id="CHEBI:57306"/>
        <dbReference type="ChEBI" id="CHEBI:60344"/>
        <dbReference type="EC" id="4.98.1.1"/>
    </reaction>
</comment>
<evidence type="ECO:0000256" key="1">
    <source>
        <dbReference type="ARBA" id="ARBA00007718"/>
    </source>
</evidence>
<keyword evidence="3 7" id="KW-0350">Heme biosynthesis</keyword>
<evidence type="ECO:0000313" key="9">
    <source>
        <dbReference type="EMBL" id="MBL3657551.1"/>
    </source>
</evidence>
<dbReference type="PANTHER" id="PTHR11108">
    <property type="entry name" value="FERROCHELATASE"/>
    <property type="match status" value="1"/>
</dbReference>
<comment type="caution">
    <text evidence="9">The sequence shown here is derived from an EMBL/GenBank/DDBJ whole genome shotgun (WGS) entry which is preliminary data.</text>
</comment>
<dbReference type="InterPro" id="IPR033659">
    <property type="entry name" value="Ferrochelatase_N"/>
</dbReference>
<proteinExistence type="inferred from homology"/>
<gene>
    <name evidence="7 9" type="primary">hemH</name>
    <name evidence="9" type="ORF">JL102_15490</name>
</gene>
<evidence type="ECO:0000256" key="8">
    <source>
        <dbReference type="RuleBase" id="RU004185"/>
    </source>
</evidence>
<comment type="pathway">
    <text evidence="7">Porphyrin-containing compound metabolism; protoheme biosynthesis; protoheme from protoporphyrin-IX: step 1/1.</text>
</comment>
<sequence length="340" mass="38913">MKTGVLVVNLGTPDAPTVKDVRKYLTEFLTDGRVLDLPTLKRNALVRGLIVPLRAKKVTKEYKKLWLNNGSPLLVYGKSLVKKLRLLFDEEVEIELAMRYQSPSIEDALTALRNKNTERIIVFPLFPQYASATTGSVAQKVMEIISKWNVIPSIEFINSYHTDPRYINLFAEKVAQDIDYYKPEHVLFSYHGIPERHLKNIQKNDTNKCSWPHCGCGQQSMSNPYCYRSACFKTSELIAKKIGKGFTKYTTSFQSRLGKDPWIQPYTDQTIQHLSKIGIKKLLVVSPSFVADCLETTLEIGEEYRELFISNGGNDFNYTRSLNDDDKWADAIHDIINEKM</sequence>
<dbReference type="RefSeq" id="WP_202245336.1">
    <property type="nucleotide sequence ID" value="NZ_JAESIY010000008.1"/>
</dbReference>
<dbReference type="InterPro" id="IPR001015">
    <property type="entry name" value="Ferrochelatase"/>
</dbReference>
<dbReference type="CDD" id="cd03411">
    <property type="entry name" value="Ferrochelatase_N"/>
    <property type="match status" value="1"/>
</dbReference>
<evidence type="ECO:0000256" key="2">
    <source>
        <dbReference type="ARBA" id="ARBA00023004"/>
    </source>
</evidence>
<dbReference type="AlphaFoldDB" id="A0A937K1J3"/>
<keyword evidence="4 7" id="KW-0456">Lyase</keyword>
<dbReference type="Pfam" id="PF00762">
    <property type="entry name" value="Ferrochelatase"/>
    <property type="match status" value="1"/>
</dbReference>
<name>A0A937K1J3_9BACT</name>
<feature type="binding site" evidence="7">
    <location>
        <position position="295"/>
    </location>
    <ligand>
        <name>Fe(2+)</name>
        <dbReference type="ChEBI" id="CHEBI:29033"/>
    </ligand>
</feature>
<accession>A0A937K1J3</accession>
<protein>
    <recommendedName>
        <fullName evidence="7">Ferrochelatase</fullName>
        <ecNumber evidence="7">4.98.1.1</ecNumber>
    </recommendedName>
    <alternativeName>
        <fullName evidence="7">Heme synthase</fullName>
    </alternativeName>
    <alternativeName>
        <fullName evidence="7">Protoheme ferro-lyase</fullName>
    </alternativeName>
</protein>
<evidence type="ECO:0000256" key="4">
    <source>
        <dbReference type="ARBA" id="ARBA00023239"/>
    </source>
</evidence>
<keyword evidence="10" id="KW-1185">Reference proteome</keyword>
<evidence type="ECO:0000256" key="7">
    <source>
        <dbReference type="HAMAP-Rule" id="MF_00323"/>
    </source>
</evidence>
<dbReference type="GO" id="GO:0046872">
    <property type="term" value="F:metal ion binding"/>
    <property type="evidence" value="ECO:0007669"/>
    <property type="project" value="UniProtKB-KW"/>
</dbReference>
<dbReference type="Gene3D" id="3.40.50.1400">
    <property type="match status" value="2"/>
</dbReference>
<dbReference type="EC" id="4.98.1.1" evidence="7"/>
<evidence type="ECO:0000256" key="6">
    <source>
        <dbReference type="ARBA" id="ARBA00024536"/>
    </source>
</evidence>
<dbReference type="GO" id="GO:0004325">
    <property type="term" value="F:ferrochelatase activity"/>
    <property type="evidence" value="ECO:0007669"/>
    <property type="project" value="UniProtKB-UniRule"/>
</dbReference>
<comment type="subcellular location">
    <subcellularLocation>
        <location evidence="7">Cytoplasm</location>
    </subcellularLocation>
</comment>
<keyword evidence="7" id="KW-0963">Cytoplasm</keyword>
<dbReference type="NCBIfam" id="TIGR00109">
    <property type="entry name" value="hemH"/>
    <property type="match status" value="1"/>
</dbReference>
<dbReference type="SUPFAM" id="SSF53800">
    <property type="entry name" value="Chelatase"/>
    <property type="match status" value="1"/>
</dbReference>
<keyword evidence="7" id="KW-0479">Metal-binding</keyword>
<dbReference type="InterPro" id="IPR033644">
    <property type="entry name" value="Ferrochelatase_C"/>
</dbReference>